<feature type="region of interest" description="Disordered" evidence="1">
    <location>
        <begin position="82"/>
        <end position="125"/>
    </location>
</feature>
<evidence type="ECO:0000313" key="3">
    <source>
        <dbReference type="Proteomes" id="UP000324800"/>
    </source>
</evidence>
<comment type="caution">
    <text evidence="2">The sequence shown here is derived from an EMBL/GenBank/DDBJ whole genome shotgun (WGS) entry which is preliminary data.</text>
</comment>
<gene>
    <name evidence="2" type="ORF">EZS28_051218</name>
</gene>
<protein>
    <submittedName>
        <fullName evidence="2">Uncharacterized protein</fullName>
    </submittedName>
</protein>
<sequence length="187" mass="21588">MQGSIILSNANGFSQNQIGQNARLDRNDGLTTRSPEGILLINYENSRKQGIIDIGLISTSNSSNRCITPKEKNNTRTRFWRGSSSTRSMAKLPNTLDKQQERTAGHSFRNNSFRKSLQKAADNQSPNQIRKLYTSILFKETKSNRHFYTSSEGDLLHLPTFEYENNNITRIRKDNHNRRLYEQVMYI</sequence>
<name>A0A5J4T796_9EUKA</name>
<dbReference type="EMBL" id="SNRW01038478">
    <property type="protein sequence ID" value="KAA6353255.1"/>
    <property type="molecule type" value="Genomic_DNA"/>
</dbReference>
<evidence type="ECO:0000313" key="2">
    <source>
        <dbReference type="EMBL" id="KAA6353255.1"/>
    </source>
</evidence>
<organism evidence="2 3">
    <name type="scientific">Streblomastix strix</name>
    <dbReference type="NCBI Taxonomy" id="222440"/>
    <lineage>
        <taxon>Eukaryota</taxon>
        <taxon>Metamonada</taxon>
        <taxon>Preaxostyla</taxon>
        <taxon>Oxymonadida</taxon>
        <taxon>Streblomastigidae</taxon>
        <taxon>Streblomastix</taxon>
    </lineage>
</organism>
<dbReference type="Proteomes" id="UP000324800">
    <property type="component" value="Unassembled WGS sequence"/>
</dbReference>
<proteinExistence type="predicted"/>
<reference evidence="2 3" key="1">
    <citation type="submission" date="2019-03" db="EMBL/GenBank/DDBJ databases">
        <title>Single cell metagenomics reveals metabolic interactions within the superorganism composed of flagellate Streblomastix strix and complex community of Bacteroidetes bacteria on its surface.</title>
        <authorList>
            <person name="Treitli S.C."/>
            <person name="Kolisko M."/>
            <person name="Husnik F."/>
            <person name="Keeling P."/>
            <person name="Hampl V."/>
        </authorList>
    </citation>
    <scope>NUCLEOTIDE SEQUENCE [LARGE SCALE GENOMIC DNA]</scope>
    <source>
        <strain evidence="2">ST1C</strain>
    </source>
</reference>
<feature type="compositionally biased region" description="Polar residues" evidence="1">
    <location>
        <begin position="108"/>
        <end position="125"/>
    </location>
</feature>
<evidence type="ECO:0000256" key="1">
    <source>
        <dbReference type="SAM" id="MobiDB-lite"/>
    </source>
</evidence>
<dbReference type="AlphaFoldDB" id="A0A5J4T796"/>
<accession>A0A5J4T796</accession>